<protein>
    <submittedName>
        <fullName evidence="2">Uncharacterized protein</fullName>
    </submittedName>
</protein>
<dbReference type="OrthoDB" id="5093409at2759"/>
<comment type="caution">
    <text evidence="2">The sequence shown here is derived from an EMBL/GenBank/DDBJ whole genome shotgun (WGS) entry which is preliminary data.</text>
</comment>
<dbReference type="AlphaFoldDB" id="A0A8H4XEY0"/>
<dbReference type="EMBL" id="JABEXW010000075">
    <property type="protein sequence ID" value="KAF4971930.1"/>
    <property type="molecule type" value="Genomic_DNA"/>
</dbReference>
<feature type="region of interest" description="Disordered" evidence="1">
    <location>
        <begin position="180"/>
        <end position="283"/>
    </location>
</feature>
<evidence type="ECO:0000313" key="2">
    <source>
        <dbReference type="EMBL" id="KAF4971930.1"/>
    </source>
</evidence>
<proteinExistence type="predicted"/>
<dbReference type="Proteomes" id="UP000622797">
    <property type="component" value="Unassembled WGS sequence"/>
</dbReference>
<sequence length="283" mass="30720">MSFYFQPPIFGHYLLPTAPRPIPSTPVFPLTYNVAPLYWQLAPIAVHQPLGILVSTIRIKVIFHRAGDILASNDAYYNYLPPRETVLANLSWWSRDHGLGDRVYAGQVTLYLTNRVSSPLAFVQGTGPVMQADTVRKVSFGEQLTAREFQSMMLQISTNGHGAFLVVDKAYVPLQLLAQVNPQNPPPNDTPNVPPAPPNVRQPPPPSPPEDPASTNKQESPKAGTDTNNTQTLPVPETSGSIPSKGTDTHPNSPKRNDPDPSSPKGTDVYSEPSGDEEGVANG</sequence>
<reference evidence="2" key="2">
    <citation type="submission" date="2020-05" db="EMBL/GenBank/DDBJ databases">
        <authorList>
            <person name="Kim H.-S."/>
            <person name="Proctor R.H."/>
            <person name="Brown D.W."/>
        </authorList>
    </citation>
    <scope>NUCLEOTIDE SEQUENCE</scope>
    <source>
        <strain evidence="2">NRRL 20472</strain>
    </source>
</reference>
<organism evidence="2 3">
    <name type="scientific">Fusarium sarcochroum</name>
    <dbReference type="NCBI Taxonomy" id="1208366"/>
    <lineage>
        <taxon>Eukaryota</taxon>
        <taxon>Fungi</taxon>
        <taxon>Dikarya</taxon>
        <taxon>Ascomycota</taxon>
        <taxon>Pezizomycotina</taxon>
        <taxon>Sordariomycetes</taxon>
        <taxon>Hypocreomycetidae</taxon>
        <taxon>Hypocreales</taxon>
        <taxon>Nectriaceae</taxon>
        <taxon>Fusarium</taxon>
        <taxon>Fusarium lateritium species complex</taxon>
    </lineage>
</organism>
<feature type="compositionally biased region" description="Pro residues" evidence="1">
    <location>
        <begin position="183"/>
        <end position="211"/>
    </location>
</feature>
<gene>
    <name evidence="2" type="ORF">FSARC_1373</name>
</gene>
<reference evidence="2" key="1">
    <citation type="journal article" date="2020" name="BMC Genomics">
        <title>Correction to: Identification and distribution of gene clusters required for synthesis of sphingolipid metabolism inhibitors in diverse species of the filamentous fungus Fusarium.</title>
        <authorList>
            <person name="Kim H.S."/>
            <person name="Lohmar J.M."/>
            <person name="Busman M."/>
            <person name="Brown D.W."/>
            <person name="Naumann T.A."/>
            <person name="Divon H.H."/>
            <person name="Lysoe E."/>
            <person name="Uhlig S."/>
            <person name="Proctor R.H."/>
        </authorList>
    </citation>
    <scope>NUCLEOTIDE SEQUENCE</scope>
    <source>
        <strain evidence="2">NRRL 20472</strain>
    </source>
</reference>
<evidence type="ECO:0000313" key="3">
    <source>
        <dbReference type="Proteomes" id="UP000622797"/>
    </source>
</evidence>
<feature type="compositionally biased region" description="Acidic residues" evidence="1">
    <location>
        <begin position="274"/>
        <end position="283"/>
    </location>
</feature>
<feature type="compositionally biased region" description="Polar residues" evidence="1">
    <location>
        <begin position="225"/>
        <end position="254"/>
    </location>
</feature>
<keyword evidence="3" id="KW-1185">Reference proteome</keyword>
<evidence type="ECO:0000256" key="1">
    <source>
        <dbReference type="SAM" id="MobiDB-lite"/>
    </source>
</evidence>
<name>A0A8H4XEY0_9HYPO</name>
<accession>A0A8H4XEY0</accession>